<comment type="similarity">
    <text evidence="8">In the N-terminal section; belongs to the NAD(P)-dependent epimerase/dehydratase family.</text>
</comment>
<comment type="pathway">
    <text evidence="4">Carbohydrate metabolism; hexose metabolism.</text>
</comment>
<dbReference type="PANTHER" id="PTHR43725">
    <property type="entry name" value="UDP-GLUCOSE 4-EPIMERASE"/>
    <property type="match status" value="1"/>
</dbReference>
<keyword evidence="6" id="KW-0413">Isomerase</keyword>
<proteinExistence type="inferred from homology"/>
<protein>
    <recommendedName>
        <fullName evidence="10">NAD(P)-binding domain-containing protein</fullName>
    </recommendedName>
</protein>
<keyword evidence="12" id="KW-1185">Reference proteome</keyword>
<dbReference type="Pfam" id="PF16363">
    <property type="entry name" value="GDP_Man_Dehyd"/>
    <property type="match status" value="1"/>
</dbReference>
<name>A0ABR3J8A6_9AGAR</name>
<dbReference type="Gene3D" id="3.40.50.720">
    <property type="entry name" value="NAD(P)-binding Rossmann-like Domain"/>
    <property type="match status" value="1"/>
</dbReference>
<accession>A0ABR3J8A6</accession>
<evidence type="ECO:0000256" key="2">
    <source>
        <dbReference type="ARBA" id="ARBA00001911"/>
    </source>
</evidence>
<dbReference type="PRINTS" id="PR01713">
    <property type="entry name" value="NUCEPIMERASE"/>
</dbReference>
<evidence type="ECO:0000256" key="9">
    <source>
        <dbReference type="ARBA" id="ARBA00038238"/>
    </source>
</evidence>
<comment type="cofactor">
    <cofactor evidence="2">
        <name>NAD(+)</name>
        <dbReference type="ChEBI" id="CHEBI:57540"/>
    </cofactor>
</comment>
<evidence type="ECO:0000256" key="7">
    <source>
        <dbReference type="ARBA" id="ARBA00037676"/>
    </source>
</evidence>
<evidence type="ECO:0000313" key="12">
    <source>
        <dbReference type="Proteomes" id="UP001556367"/>
    </source>
</evidence>
<reference evidence="12" key="1">
    <citation type="submission" date="2024-06" db="EMBL/GenBank/DDBJ databases">
        <title>Multi-omics analyses provide insights into the biosynthesis of the anticancer antibiotic pleurotin in Hohenbuehelia grisea.</title>
        <authorList>
            <person name="Weaver J.A."/>
            <person name="Alberti F."/>
        </authorList>
    </citation>
    <scope>NUCLEOTIDE SEQUENCE [LARGE SCALE GENOMIC DNA]</scope>
    <source>
        <strain evidence="12">T-177</strain>
    </source>
</reference>
<feature type="domain" description="NAD(P)-binding" evidence="10">
    <location>
        <begin position="62"/>
        <end position="402"/>
    </location>
</feature>
<evidence type="ECO:0000256" key="4">
    <source>
        <dbReference type="ARBA" id="ARBA00005028"/>
    </source>
</evidence>
<dbReference type="Proteomes" id="UP001556367">
    <property type="component" value="Unassembled WGS sequence"/>
</dbReference>
<evidence type="ECO:0000256" key="8">
    <source>
        <dbReference type="ARBA" id="ARBA00037955"/>
    </source>
</evidence>
<dbReference type="CDD" id="cd05247">
    <property type="entry name" value="UDP_G4E_1_SDR_e"/>
    <property type="match status" value="1"/>
</dbReference>
<dbReference type="InterPro" id="IPR005886">
    <property type="entry name" value="UDP_G4E"/>
</dbReference>
<evidence type="ECO:0000313" key="11">
    <source>
        <dbReference type="EMBL" id="KAL0951886.1"/>
    </source>
</evidence>
<comment type="similarity">
    <text evidence="9">In the C-terminal section; belongs to the aldose epimerase family.</text>
</comment>
<dbReference type="EMBL" id="JASNQZ010000011">
    <property type="protein sequence ID" value="KAL0951886.1"/>
    <property type="molecule type" value="Genomic_DNA"/>
</dbReference>
<dbReference type="Gene3D" id="3.90.25.10">
    <property type="entry name" value="UDP-galactose 4-epimerase, domain 1"/>
    <property type="match status" value="1"/>
</dbReference>
<organism evidence="11 12">
    <name type="scientific">Hohenbuehelia grisea</name>
    <dbReference type="NCBI Taxonomy" id="104357"/>
    <lineage>
        <taxon>Eukaryota</taxon>
        <taxon>Fungi</taxon>
        <taxon>Dikarya</taxon>
        <taxon>Basidiomycota</taxon>
        <taxon>Agaricomycotina</taxon>
        <taxon>Agaricomycetes</taxon>
        <taxon>Agaricomycetidae</taxon>
        <taxon>Agaricales</taxon>
        <taxon>Pleurotineae</taxon>
        <taxon>Pleurotaceae</taxon>
        <taxon>Hohenbuehelia</taxon>
    </lineage>
</organism>
<evidence type="ECO:0000256" key="6">
    <source>
        <dbReference type="ARBA" id="ARBA00023235"/>
    </source>
</evidence>
<keyword evidence="5" id="KW-0520">NAD</keyword>
<dbReference type="PANTHER" id="PTHR43725:SF47">
    <property type="entry name" value="UDP-GLUCOSE 4-EPIMERASE"/>
    <property type="match status" value="1"/>
</dbReference>
<evidence type="ECO:0000256" key="1">
    <source>
        <dbReference type="ARBA" id="ARBA00000083"/>
    </source>
</evidence>
<sequence>MMSNEPAPLKVSLLQLKPSIFNINGACPSMCSLREVLATLVRDAFEFTLGQYPDLSLWHISGSHVIYCLQKTRRYKVISIDNSHNSFPSALKRVSQLSKEELPQGASEQDIESTEIDAHSCDLTNPAQVRAVFEKYGRSGIWGVIHIAAYKAVGESTEIPLTYYANNVSATLSLLQIMNEFDCTRMVYSSSATVYGTPPIIPIPETTRLQADSPYGKTKVMAETILDDLCHAEPKRWQAISLRYFNPAGAHPSGKIGEDPRGRPGNLLPLLAHMAVGRVDATTLKVFGNDYPTPDGTCVRDYLHVMDLASGHLLALDTLGEDSKIFADSDSARYKAYNLGKGKGMSVLQIVEAMRKATGFDYKYEIIGRRRGDVPDLTADPTLAEKELGFKAPQDLETMCRDLWNWQSQNPQGYGEQ</sequence>
<comment type="function">
    <text evidence="7">Mutarotase converts alpha-aldose to the beta-anomer. It is active on D-glucose, L-arabinose, D-xylose, D-galactose, maltose and lactose.</text>
</comment>
<comment type="caution">
    <text evidence="11">The sequence shown here is derived from an EMBL/GenBank/DDBJ whole genome shotgun (WGS) entry which is preliminary data.</text>
</comment>
<dbReference type="InterPro" id="IPR016040">
    <property type="entry name" value="NAD(P)-bd_dom"/>
</dbReference>
<evidence type="ECO:0000259" key="10">
    <source>
        <dbReference type="Pfam" id="PF16363"/>
    </source>
</evidence>
<dbReference type="NCBIfam" id="TIGR01179">
    <property type="entry name" value="galE"/>
    <property type="match status" value="1"/>
</dbReference>
<evidence type="ECO:0000256" key="3">
    <source>
        <dbReference type="ARBA" id="ARBA00004947"/>
    </source>
</evidence>
<dbReference type="InterPro" id="IPR036291">
    <property type="entry name" value="NAD(P)-bd_dom_sf"/>
</dbReference>
<evidence type="ECO:0000256" key="5">
    <source>
        <dbReference type="ARBA" id="ARBA00023027"/>
    </source>
</evidence>
<dbReference type="SUPFAM" id="SSF51735">
    <property type="entry name" value="NAD(P)-binding Rossmann-fold domains"/>
    <property type="match status" value="1"/>
</dbReference>
<comment type="catalytic activity">
    <reaction evidence="1">
        <text>UDP-alpha-D-glucose = UDP-alpha-D-galactose</text>
        <dbReference type="Rhea" id="RHEA:22168"/>
        <dbReference type="ChEBI" id="CHEBI:58885"/>
        <dbReference type="ChEBI" id="CHEBI:66914"/>
        <dbReference type="EC" id="5.1.3.2"/>
    </reaction>
</comment>
<comment type="pathway">
    <text evidence="3">Carbohydrate metabolism; galactose metabolism.</text>
</comment>
<gene>
    <name evidence="11" type="ORF">HGRIS_008543</name>
</gene>